<sequence length="344" mass="38510">MLRVDSLEPRLIEALQPIRGFAFATTLYHFFETGLFDCLRDSELALGELAERHGMDPARLEALLSFLQNEGILKQHEGRYGLTARGLGLEDFRGWYTMLVGGYGQTFLQMGERLQRGSPPATRDAARVGVGSCAISYFDAIPLTRSLMARIPGNPNRLLDLGCGNALYLAEFCTALPQVEAWGVEPDPEGYQAAVRVVRSRGLESRIRLTCSTALDFFRVVDTTYRPDFIVLGFVLHELLGQGGEAAVLELLRGATERFQGVHLIVIEVDQQMNNPRVMRHGLAMAYYNAYYLLHPFTQQRLETRAFWDDLFARAGLEVLARQDVDPSVDSTGLEVGYLLRKKS</sequence>
<reference evidence="2 3" key="1">
    <citation type="submission" date="2019-04" db="EMBL/GenBank/DDBJ databases">
        <authorList>
            <person name="Li Y."/>
            <person name="Wang J."/>
        </authorList>
    </citation>
    <scope>NUCLEOTIDE SEQUENCE [LARGE SCALE GENOMIC DNA]</scope>
    <source>
        <strain evidence="2 3">DSM 14668</strain>
    </source>
</reference>
<dbReference type="GO" id="GO:0032259">
    <property type="term" value="P:methylation"/>
    <property type="evidence" value="ECO:0007669"/>
    <property type="project" value="UniProtKB-KW"/>
</dbReference>
<dbReference type="InterPro" id="IPR036388">
    <property type="entry name" value="WH-like_DNA-bd_sf"/>
</dbReference>
<dbReference type="Gene3D" id="1.10.10.10">
    <property type="entry name" value="Winged helix-like DNA-binding domain superfamily/Winged helix DNA-binding domain"/>
    <property type="match status" value="1"/>
</dbReference>
<organism evidence="2 3">
    <name type="scientific">Polyangium fumosum</name>
    <dbReference type="NCBI Taxonomy" id="889272"/>
    <lineage>
        <taxon>Bacteria</taxon>
        <taxon>Pseudomonadati</taxon>
        <taxon>Myxococcota</taxon>
        <taxon>Polyangia</taxon>
        <taxon>Polyangiales</taxon>
        <taxon>Polyangiaceae</taxon>
        <taxon>Polyangium</taxon>
    </lineage>
</organism>
<dbReference type="RefSeq" id="WP_136934514.1">
    <property type="nucleotide sequence ID" value="NZ_SSMQ01000066.1"/>
</dbReference>
<evidence type="ECO:0000313" key="3">
    <source>
        <dbReference type="Proteomes" id="UP000309215"/>
    </source>
</evidence>
<dbReference type="Gene3D" id="3.40.50.150">
    <property type="entry name" value="Vaccinia Virus protein VP39"/>
    <property type="match status" value="1"/>
</dbReference>
<dbReference type="InterPro" id="IPR030899">
    <property type="entry name" value="MrsA"/>
</dbReference>
<dbReference type="InterPro" id="IPR036390">
    <property type="entry name" value="WH_DNA-bd_sf"/>
</dbReference>
<proteinExistence type="predicted"/>
<dbReference type="NCBIfam" id="TIGR04543">
    <property type="entry name" value="ketoArg_3Met"/>
    <property type="match status" value="1"/>
</dbReference>
<dbReference type="Pfam" id="PF13489">
    <property type="entry name" value="Methyltransf_23"/>
    <property type="match status" value="1"/>
</dbReference>
<accession>A0A4U1IX29</accession>
<name>A0A4U1IX29_9BACT</name>
<dbReference type="GO" id="GO:0046983">
    <property type="term" value="F:protein dimerization activity"/>
    <property type="evidence" value="ECO:0007669"/>
    <property type="project" value="InterPro"/>
</dbReference>
<dbReference type="EC" id="2.1.1.243" evidence="2"/>
<keyword evidence="2" id="KW-0489">Methyltransferase</keyword>
<dbReference type="InterPro" id="IPR012967">
    <property type="entry name" value="COMT_dimerisation"/>
</dbReference>
<evidence type="ECO:0000259" key="1">
    <source>
        <dbReference type="Pfam" id="PF08100"/>
    </source>
</evidence>
<dbReference type="CDD" id="cd02440">
    <property type="entry name" value="AdoMet_MTases"/>
    <property type="match status" value="1"/>
</dbReference>
<dbReference type="AlphaFoldDB" id="A0A4U1IX29"/>
<comment type="caution">
    <text evidence="2">The sequence shown here is derived from an EMBL/GenBank/DDBJ whole genome shotgun (WGS) entry which is preliminary data.</text>
</comment>
<evidence type="ECO:0000313" key="2">
    <source>
        <dbReference type="EMBL" id="TKC98584.1"/>
    </source>
</evidence>
<keyword evidence="3" id="KW-1185">Reference proteome</keyword>
<dbReference type="SUPFAM" id="SSF53335">
    <property type="entry name" value="S-adenosyl-L-methionine-dependent methyltransferases"/>
    <property type="match status" value="1"/>
</dbReference>
<dbReference type="OrthoDB" id="9767938at2"/>
<dbReference type="InterPro" id="IPR029063">
    <property type="entry name" value="SAM-dependent_MTases_sf"/>
</dbReference>
<dbReference type="Proteomes" id="UP000309215">
    <property type="component" value="Unassembled WGS sequence"/>
</dbReference>
<keyword evidence="2" id="KW-0808">Transferase</keyword>
<dbReference type="Pfam" id="PF08100">
    <property type="entry name" value="Dimerisation"/>
    <property type="match status" value="1"/>
</dbReference>
<feature type="domain" description="O-methyltransferase dimerisation" evidence="1">
    <location>
        <begin position="18"/>
        <end position="84"/>
    </location>
</feature>
<gene>
    <name evidence="2" type="ORF">E8A74_40660</name>
</gene>
<dbReference type="SUPFAM" id="SSF46785">
    <property type="entry name" value="Winged helix' DNA-binding domain"/>
    <property type="match status" value="1"/>
</dbReference>
<dbReference type="EMBL" id="SSMQ01000066">
    <property type="protein sequence ID" value="TKC98584.1"/>
    <property type="molecule type" value="Genomic_DNA"/>
</dbReference>
<dbReference type="GO" id="GO:0008168">
    <property type="term" value="F:methyltransferase activity"/>
    <property type="evidence" value="ECO:0007669"/>
    <property type="project" value="UniProtKB-KW"/>
</dbReference>
<protein>
    <submittedName>
        <fullName evidence="2">2-ketoarginine methyltransferase</fullName>
        <ecNumber evidence="2">2.1.1.243</ecNumber>
    </submittedName>
</protein>